<evidence type="ECO:0000256" key="2">
    <source>
        <dbReference type="PROSITE-ProRule" id="PRU00192"/>
    </source>
</evidence>
<dbReference type="PROSITE" id="PS50200">
    <property type="entry name" value="RA"/>
    <property type="match status" value="1"/>
</dbReference>
<dbReference type="SMART" id="SM00454">
    <property type="entry name" value="SAM"/>
    <property type="match status" value="1"/>
</dbReference>
<dbReference type="SUPFAM" id="SSF50044">
    <property type="entry name" value="SH3-domain"/>
    <property type="match status" value="2"/>
</dbReference>
<dbReference type="PROSITE" id="PS50105">
    <property type="entry name" value="SAM_DOMAIN"/>
    <property type="match status" value="1"/>
</dbReference>
<feature type="region of interest" description="Disordered" evidence="3">
    <location>
        <begin position="436"/>
        <end position="527"/>
    </location>
</feature>
<keyword evidence="1 2" id="KW-0728">SH3 domain</keyword>
<dbReference type="Gene3D" id="2.30.30.40">
    <property type="entry name" value="SH3 Domains"/>
    <property type="match status" value="2"/>
</dbReference>
<feature type="domain" description="Ras-associating" evidence="6">
    <location>
        <begin position="275"/>
        <end position="355"/>
    </location>
</feature>
<dbReference type="GO" id="GO:0007165">
    <property type="term" value="P:signal transduction"/>
    <property type="evidence" value="ECO:0007669"/>
    <property type="project" value="InterPro"/>
</dbReference>
<dbReference type="SUPFAM" id="SSF54236">
    <property type="entry name" value="Ubiquitin-like"/>
    <property type="match status" value="1"/>
</dbReference>
<feature type="region of interest" description="Disordered" evidence="3">
    <location>
        <begin position="372"/>
        <end position="423"/>
    </location>
</feature>
<dbReference type="Pfam" id="PF00788">
    <property type="entry name" value="RA"/>
    <property type="match status" value="1"/>
</dbReference>
<keyword evidence="8" id="KW-1185">Reference proteome</keyword>
<dbReference type="CDD" id="cd00174">
    <property type="entry name" value="SH3"/>
    <property type="match status" value="1"/>
</dbReference>
<reference evidence="7 8" key="1">
    <citation type="submission" date="2024-01" db="EMBL/GenBank/DDBJ databases">
        <title>A draft genome for a cacao thread blight-causing isolate of Paramarasmius palmivorus.</title>
        <authorList>
            <person name="Baruah I.K."/>
            <person name="Bukari Y."/>
            <person name="Amoako-Attah I."/>
            <person name="Meinhardt L.W."/>
            <person name="Bailey B.A."/>
            <person name="Cohen S.P."/>
        </authorList>
    </citation>
    <scope>NUCLEOTIDE SEQUENCE [LARGE SCALE GENOMIC DNA]</scope>
    <source>
        <strain evidence="7 8">GH-12</strain>
    </source>
</reference>
<evidence type="ECO:0000259" key="6">
    <source>
        <dbReference type="PROSITE" id="PS50200"/>
    </source>
</evidence>
<dbReference type="InterPro" id="IPR029071">
    <property type="entry name" value="Ubiquitin-like_domsf"/>
</dbReference>
<feature type="region of interest" description="Disordered" evidence="3">
    <location>
        <begin position="723"/>
        <end position="797"/>
    </location>
</feature>
<protein>
    <recommendedName>
        <fullName evidence="9">Protein kinase regulator</fullName>
    </recommendedName>
</protein>
<evidence type="ECO:0000313" key="8">
    <source>
        <dbReference type="Proteomes" id="UP001383192"/>
    </source>
</evidence>
<name>A0AAW0DZ70_9AGAR</name>
<feature type="compositionally biased region" description="Polar residues" evidence="3">
    <location>
        <begin position="781"/>
        <end position="797"/>
    </location>
</feature>
<dbReference type="Gene3D" id="1.10.150.50">
    <property type="entry name" value="Transcription Factor, Ets-1"/>
    <property type="match status" value="1"/>
</dbReference>
<dbReference type="SMART" id="SM00314">
    <property type="entry name" value="RA"/>
    <property type="match status" value="1"/>
</dbReference>
<dbReference type="AlphaFoldDB" id="A0AAW0DZ70"/>
<feature type="region of interest" description="Disordered" evidence="3">
    <location>
        <begin position="574"/>
        <end position="605"/>
    </location>
</feature>
<feature type="domain" description="SH3" evidence="4">
    <location>
        <begin position="663"/>
        <end position="723"/>
    </location>
</feature>
<evidence type="ECO:0000259" key="5">
    <source>
        <dbReference type="PROSITE" id="PS50105"/>
    </source>
</evidence>
<dbReference type="EMBL" id="JAYKXP010000007">
    <property type="protein sequence ID" value="KAK7056244.1"/>
    <property type="molecule type" value="Genomic_DNA"/>
</dbReference>
<evidence type="ECO:0000256" key="3">
    <source>
        <dbReference type="SAM" id="MobiDB-lite"/>
    </source>
</evidence>
<proteinExistence type="predicted"/>
<feature type="domain" description="SAM" evidence="5">
    <location>
        <begin position="12"/>
        <end position="75"/>
    </location>
</feature>
<feature type="compositionally biased region" description="Low complexity" evidence="3">
    <location>
        <begin position="233"/>
        <end position="258"/>
    </location>
</feature>
<evidence type="ECO:0000256" key="1">
    <source>
        <dbReference type="ARBA" id="ARBA00022443"/>
    </source>
</evidence>
<dbReference type="PANTHER" id="PTHR46829">
    <property type="entry name" value="STERILE ALPHA MOTIF DOMAIN-CONTAINING PROTEIN 15"/>
    <property type="match status" value="1"/>
</dbReference>
<feature type="compositionally biased region" description="Low complexity" evidence="3">
    <location>
        <begin position="185"/>
        <end position="197"/>
    </location>
</feature>
<feature type="compositionally biased region" description="Low complexity" evidence="3">
    <location>
        <begin position="469"/>
        <end position="514"/>
    </location>
</feature>
<dbReference type="Pfam" id="PF00536">
    <property type="entry name" value="SAM_1"/>
    <property type="match status" value="1"/>
</dbReference>
<feature type="compositionally biased region" description="Gly residues" evidence="3">
    <location>
        <begin position="764"/>
        <end position="777"/>
    </location>
</feature>
<gene>
    <name evidence="7" type="ORF">VNI00_002796</name>
</gene>
<accession>A0AAW0DZ70</accession>
<comment type="caution">
    <text evidence="7">The sequence shown here is derived from an EMBL/GenBank/DDBJ whole genome shotgun (WGS) entry which is preliminary data.</text>
</comment>
<feature type="region of interest" description="Disordered" evidence="3">
    <location>
        <begin position="141"/>
        <end position="277"/>
    </location>
</feature>
<dbReference type="InterPro" id="IPR001452">
    <property type="entry name" value="SH3_domain"/>
</dbReference>
<organism evidence="7 8">
    <name type="scientific">Paramarasmius palmivorus</name>
    <dbReference type="NCBI Taxonomy" id="297713"/>
    <lineage>
        <taxon>Eukaryota</taxon>
        <taxon>Fungi</taxon>
        <taxon>Dikarya</taxon>
        <taxon>Basidiomycota</taxon>
        <taxon>Agaricomycotina</taxon>
        <taxon>Agaricomycetes</taxon>
        <taxon>Agaricomycetidae</taxon>
        <taxon>Agaricales</taxon>
        <taxon>Marasmiineae</taxon>
        <taxon>Marasmiaceae</taxon>
        <taxon>Paramarasmius</taxon>
    </lineage>
</organism>
<dbReference type="SMART" id="SM00326">
    <property type="entry name" value="SH3"/>
    <property type="match status" value="2"/>
</dbReference>
<dbReference type="CDD" id="cd01786">
    <property type="entry name" value="RA_STE50"/>
    <property type="match status" value="1"/>
</dbReference>
<sequence length="797" mass="84950">MVMAMDRSLIDWDENDVQNWLVYLGYPQYEANIKEHRISGDVLSLLDQETLKDVGVSSIGQRLAILKAVYMLKIAQNIPIEADHWIPPSEAQERSQELTVEKLHSMLSDQAQRLRIVEEENKILNTTLQSFLDDYNALRSSLTRPNSNSEDNSTTPPLRRQPSFKWAQYVKPTKSPTKADLEANSVSNPSSTSSFSPHPSPGAAQLEHDIPPYTAKTPRQAHPPPPPNPNIASSSTSNHASTSTSSPDPSTAPSTSSPTPTPTAPKRQDSNPSTDTLKSFKVSLEDPTYKVLPAALKKYRIQNDNWENYAMFICYGSPSNRIERCLSYDEKPLLLFQKLKDAKKNPVFMLKHIKDIRSPIVVAQQKHAARKAGSIASAGDQPPSSASAAASASNTANANTTNNTTNNPSGLGHRSTPSRTITRPPKLEVHDLSARNVPHGLNSGVPEAPGVGSPLGEQPPSGTGTGLLTPHTAANSTSSANTTPHSSPNPNSYTVTAPTPTTSASTTSVSAPTTNTRELPPPTTTPGAVSYAVAIYPYMAEQADEFDVVVGDTFIILSRARGWWVVQRDPEGTGQLETISEGENGKEGEDSAEGEGEAGSGATKQGWVPAGCLLETLKPVAVAIREAREARGDSTDGASNGHVEAETEGDSSKTPILPLSIISTSFPGIALMDYKKKGEEELDLAKDDALRVFKRYNHWSYAVKESTGDRGWVPSWFIGKITTSPNTNTTAPLNTSSSNNSSNNSPHAQVQTPPTPHLDSDSAGAGGGGSGGMGVGGAQVSPMSSAFPSTVGNGAGR</sequence>
<feature type="compositionally biased region" description="Low complexity" evidence="3">
    <location>
        <begin position="384"/>
        <end position="407"/>
    </location>
</feature>
<dbReference type="Proteomes" id="UP001383192">
    <property type="component" value="Unassembled WGS sequence"/>
</dbReference>
<dbReference type="Gene3D" id="3.10.20.90">
    <property type="entry name" value="Phosphatidylinositol 3-kinase Catalytic Subunit, Chain A, domain 1"/>
    <property type="match status" value="1"/>
</dbReference>
<dbReference type="Pfam" id="PF00018">
    <property type="entry name" value="SH3_1"/>
    <property type="match status" value="2"/>
</dbReference>
<evidence type="ECO:0000313" key="7">
    <source>
        <dbReference type="EMBL" id="KAK7056244.1"/>
    </source>
</evidence>
<dbReference type="InterPro" id="IPR013761">
    <property type="entry name" value="SAM/pointed_sf"/>
</dbReference>
<evidence type="ECO:0000259" key="4">
    <source>
        <dbReference type="PROSITE" id="PS50002"/>
    </source>
</evidence>
<feature type="compositionally biased region" description="Low complexity" evidence="3">
    <location>
        <begin position="723"/>
        <end position="746"/>
    </location>
</feature>
<dbReference type="PANTHER" id="PTHR46829:SF1">
    <property type="entry name" value="STERILE ALPHA MOTIF DOMAIN-CONTAINING PROTEIN 15"/>
    <property type="match status" value="1"/>
</dbReference>
<feature type="compositionally biased region" description="Polar residues" evidence="3">
    <location>
        <begin position="141"/>
        <end position="156"/>
    </location>
</feature>
<dbReference type="InterPro" id="IPR036028">
    <property type="entry name" value="SH3-like_dom_sf"/>
</dbReference>
<feature type="domain" description="SH3" evidence="4">
    <location>
        <begin position="527"/>
        <end position="618"/>
    </location>
</feature>
<dbReference type="PROSITE" id="PS50002">
    <property type="entry name" value="SH3"/>
    <property type="match status" value="2"/>
</dbReference>
<feature type="region of interest" description="Disordered" evidence="3">
    <location>
        <begin position="629"/>
        <end position="656"/>
    </location>
</feature>
<dbReference type="InterPro" id="IPR000159">
    <property type="entry name" value="RA_dom"/>
</dbReference>
<dbReference type="InterPro" id="IPR001660">
    <property type="entry name" value="SAM"/>
</dbReference>
<evidence type="ECO:0008006" key="9">
    <source>
        <dbReference type="Google" id="ProtNLM"/>
    </source>
</evidence>
<dbReference type="SUPFAM" id="SSF47769">
    <property type="entry name" value="SAM/Pointed domain"/>
    <property type="match status" value="1"/>
</dbReference>